<dbReference type="InterPro" id="IPR005184">
    <property type="entry name" value="DUF306_Meta_HslJ"/>
</dbReference>
<sequence>MKTNLKLLLIAGIALTSLSGCATDHKTAAAAPAVHHSLEGGPWKVVSFDDGSTVPANVTAEITFEPGDHGTSKVFGNGGCNRFSGGWSQKGSTIKIGPLASTMMACEPDSSAFESKFHAVLNAASKLSWDADGTAKISTADGKWVKLRRAAS</sequence>
<organism evidence="3 4">
    <name type="scientific">Glacieibacterium arshaanense</name>
    <dbReference type="NCBI Taxonomy" id="2511025"/>
    <lineage>
        <taxon>Bacteria</taxon>
        <taxon>Pseudomonadati</taxon>
        <taxon>Pseudomonadota</taxon>
        <taxon>Alphaproteobacteria</taxon>
        <taxon>Sphingomonadales</taxon>
        <taxon>Sphingosinicellaceae</taxon>
        <taxon>Glacieibacterium</taxon>
    </lineage>
</organism>
<keyword evidence="4" id="KW-1185">Reference proteome</keyword>
<feature type="domain" description="DUF306" evidence="2">
    <location>
        <begin position="37"/>
        <end position="142"/>
    </location>
</feature>
<dbReference type="AlphaFoldDB" id="A0A4Y9EKD2"/>
<dbReference type="Proteomes" id="UP000297737">
    <property type="component" value="Unassembled WGS sequence"/>
</dbReference>
<dbReference type="RefSeq" id="WP_135246727.1">
    <property type="nucleotide sequence ID" value="NZ_SIHO01000003.1"/>
</dbReference>
<evidence type="ECO:0000313" key="3">
    <source>
        <dbReference type="EMBL" id="TFU01223.1"/>
    </source>
</evidence>
<evidence type="ECO:0000256" key="1">
    <source>
        <dbReference type="SAM" id="SignalP"/>
    </source>
</evidence>
<dbReference type="PROSITE" id="PS51257">
    <property type="entry name" value="PROKAR_LIPOPROTEIN"/>
    <property type="match status" value="1"/>
</dbReference>
<feature type="signal peptide" evidence="1">
    <location>
        <begin position="1"/>
        <end position="22"/>
    </location>
</feature>
<keyword evidence="1" id="KW-0732">Signal</keyword>
<name>A0A4Y9EKD2_9SPHN</name>
<dbReference type="InterPro" id="IPR038670">
    <property type="entry name" value="HslJ-like_sf"/>
</dbReference>
<reference evidence="3 4" key="1">
    <citation type="submission" date="2019-02" db="EMBL/GenBank/DDBJ databases">
        <title>Polymorphobacter sp. isolated from the lake at the Tibet of China.</title>
        <authorList>
            <person name="Li A."/>
        </authorList>
    </citation>
    <scope>NUCLEOTIDE SEQUENCE [LARGE SCALE GENOMIC DNA]</scope>
    <source>
        <strain evidence="3 4">DJ1R-1</strain>
    </source>
</reference>
<comment type="caution">
    <text evidence="3">The sequence shown here is derived from an EMBL/GenBank/DDBJ whole genome shotgun (WGS) entry which is preliminary data.</text>
</comment>
<dbReference type="PANTHER" id="PTHR35535:SF1">
    <property type="entry name" value="HEAT SHOCK PROTEIN HSLJ"/>
    <property type="match status" value="1"/>
</dbReference>
<protein>
    <submittedName>
        <fullName evidence="3">META domain-containing protein</fullName>
    </submittedName>
</protein>
<dbReference type="InterPro" id="IPR053147">
    <property type="entry name" value="Hsp_HslJ-like"/>
</dbReference>
<dbReference type="Gene3D" id="2.40.128.270">
    <property type="match status" value="1"/>
</dbReference>
<dbReference type="PANTHER" id="PTHR35535">
    <property type="entry name" value="HEAT SHOCK PROTEIN HSLJ"/>
    <property type="match status" value="1"/>
</dbReference>
<evidence type="ECO:0000313" key="4">
    <source>
        <dbReference type="Proteomes" id="UP000297737"/>
    </source>
</evidence>
<evidence type="ECO:0000259" key="2">
    <source>
        <dbReference type="Pfam" id="PF03724"/>
    </source>
</evidence>
<accession>A0A4Y9EKD2</accession>
<dbReference type="OrthoDB" id="5489750at2"/>
<proteinExistence type="predicted"/>
<gene>
    <name evidence="3" type="ORF">EUV02_13035</name>
</gene>
<dbReference type="EMBL" id="SIHO01000003">
    <property type="protein sequence ID" value="TFU01223.1"/>
    <property type="molecule type" value="Genomic_DNA"/>
</dbReference>
<feature type="chain" id="PRO_5021199043" evidence="1">
    <location>
        <begin position="23"/>
        <end position="152"/>
    </location>
</feature>
<dbReference type="Pfam" id="PF03724">
    <property type="entry name" value="META"/>
    <property type="match status" value="1"/>
</dbReference>